<dbReference type="Gene3D" id="2.60.120.330">
    <property type="entry name" value="B-lactam Antibiotic, Isopenicillin N Synthase, Chain"/>
    <property type="match status" value="4"/>
</dbReference>
<dbReference type="Pfam" id="PF14226">
    <property type="entry name" value="DIOX_N"/>
    <property type="match status" value="3"/>
</dbReference>
<feature type="domain" description="Fe2OG dioxygenase" evidence="5">
    <location>
        <begin position="849"/>
        <end position="950"/>
    </location>
</feature>
<dbReference type="PANTHER" id="PTHR10209">
    <property type="entry name" value="OXIDOREDUCTASE, 2OG-FE II OXYGENASE FAMILY PROTEIN"/>
    <property type="match status" value="1"/>
</dbReference>
<dbReference type="PROSITE" id="PS51471">
    <property type="entry name" value="FE2OG_OXY"/>
    <property type="match status" value="4"/>
</dbReference>
<dbReference type="Pfam" id="PF03171">
    <property type="entry name" value="2OG-FeII_Oxy"/>
    <property type="match status" value="4"/>
</dbReference>
<evidence type="ECO:0000256" key="4">
    <source>
        <dbReference type="ARBA" id="ARBA00023004"/>
    </source>
</evidence>
<keyword evidence="2" id="KW-0479">Metal-binding</keyword>
<reference evidence="6 7" key="1">
    <citation type="submission" date="2021-03" db="EMBL/GenBank/DDBJ databases">
        <authorList>
            <person name="King G.J."/>
            <person name="Bancroft I."/>
            <person name="Baten A."/>
            <person name="Bloomfield J."/>
            <person name="Borpatragohain P."/>
            <person name="He Z."/>
            <person name="Irish N."/>
            <person name="Irwin J."/>
            <person name="Liu K."/>
            <person name="Mauleon R.P."/>
            <person name="Moore J."/>
            <person name="Morris R."/>
            <person name="Ostergaard L."/>
            <person name="Wang B."/>
            <person name="Wells R."/>
        </authorList>
    </citation>
    <scope>NUCLEOTIDE SEQUENCE [LARGE SCALE GENOMIC DNA]</scope>
    <source>
        <strain evidence="6">R-o-18</strain>
        <tissue evidence="6">Leaf</tissue>
    </source>
</reference>
<feature type="domain" description="Fe2OG dioxygenase" evidence="5">
    <location>
        <begin position="559"/>
        <end position="715"/>
    </location>
</feature>
<comment type="similarity">
    <text evidence="1">Belongs to the iron/ascorbate-dependent oxidoreductase family.</text>
</comment>
<evidence type="ECO:0000256" key="3">
    <source>
        <dbReference type="ARBA" id="ARBA00023002"/>
    </source>
</evidence>
<dbReference type="InterPro" id="IPR026992">
    <property type="entry name" value="DIOX_N"/>
</dbReference>
<keyword evidence="4" id="KW-0408">Iron</keyword>
<accession>A0ABQ7LLP5</accession>
<name>A0ABQ7LLP5_BRACM</name>
<evidence type="ECO:0000256" key="1">
    <source>
        <dbReference type="ARBA" id="ARBA00008056"/>
    </source>
</evidence>
<dbReference type="InterPro" id="IPR027443">
    <property type="entry name" value="IPNS-like_sf"/>
</dbReference>
<protein>
    <recommendedName>
        <fullName evidence="5">Fe2OG dioxygenase domain-containing protein</fullName>
    </recommendedName>
</protein>
<feature type="domain" description="Fe2OG dioxygenase" evidence="5">
    <location>
        <begin position="213"/>
        <end position="314"/>
    </location>
</feature>
<comment type="caution">
    <text evidence="6">The sequence shown here is derived from an EMBL/GenBank/DDBJ whole genome shotgun (WGS) entry which is preliminary data.</text>
</comment>
<evidence type="ECO:0000313" key="7">
    <source>
        <dbReference type="Proteomes" id="UP000823674"/>
    </source>
</evidence>
<evidence type="ECO:0000313" key="6">
    <source>
        <dbReference type="EMBL" id="KAG5387481.1"/>
    </source>
</evidence>
<proteinExistence type="inferred from homology"/>
<feature type="domain" description="Fe2OG dioxygenase" evidence="5">
    <location>
        <begin position="1011"/>
        <end position="1112"/>
    </location>
</feature>
<dbReference type="PANTHER" id="PTHR10209:SF784">
    <property type="entry name" value="1-AMINOCYCLOPROPANE-1-CARBOXYLATE OXIDASE HOMOLOG 3"/>
    <property type="match status" value="1"/>
</dbReference>
<keyword evidence="7" id="KW-1185">Reference proteome</keyword>
<evidence type="ECO:0000259" key="5">
    <source>
        <dbReference type="PROSITE" id="PS51471"/>
    </source>
</evidence>
<keyword evidence="3" id="KW-0560">Oxidoreductase</keyword>
<dbReference type="Proteomes" id="UP000823674">
    <property type="component" value="Chromosome A09"/>
</dbReference>
<dbReference type="EMBL" id="JADBGQ010000008">
    <property type="protein sequence ID" value="KAG5387481.1"/>
    <property type="molecule type" value="Genomic_DNA"/>
</dbReference>
<evidence type="ECO:0000256" key="2">
    <source>
        <dbReference type="ARBA" id="ARBA00022723"/>
    </source>
</evidence>
<dbReference type="InterPro" id="IPR044861">
    <property type="entry name" value="IPNS-like_FE2OG_OXY"/>
</dbReference>
<dbReference type="SUPFAM" id="SSF51197">
    <property type="entry name" value="Clavaminate synthase-like"/>
    <property type="match status" value="4"/>
</dbReference>
<dbReference type="InterPro" id="IPR005123">
    <property type="entry name" value="Oxoglu/Fe-dep_dioxygenase_dom"/>
</dbReference>
<organism evidence="6 7">
    <name type="scientific">Brassica rapa subsp. trilocularis</name>
    <dbReference type="NCBI Taxonomy" id="1813537"/>
    <lineage>
        <taxon>Eukaryota</taxon>
        <taxon>Viridiplantae</taxon>
        <taxon>Streptophyta</taxon>
        <taxon>Embryophyta</taxon>
        <taxon>Tracheophyta</taxon>
        <taxon>Spermatophyta</taxon>
        <taxon>Magnoliopsida</taxon>
        <taxon>eudicotyledons</taxon>
        <taxon>Gunneridae</taxon>
        <taxon>Pentapetalae</taxon>
        <taxon>rosids</taxon>
        <taxon>malvids</taxon>
        <taxon>Brassicales</taxon>
        <taxon>Brassicaceae</taxon>
        <taxon>Brassiceae</taxon>
        <taxon>Brassica</taxon>
    </lineage>
</organism>
<sequence>METTKLASYDRVTELKAFDETKTGVKGLVDAGVSEVPRIFHHSSLKLSNPKPLSSDFTTIPTFDLGGRLFEDETKRKNVIQGIKEASEKWGFFQVINHGVPLDLLERMKDGVRGFHEQPPEVRKQYYGRDFSRTFRYSSNFDLFSSPAANWRDTFSCTIAPDPPKPEDLPEICRDVMLEYTKHVVNLGEFLFEMLSEALGLEPNHLNEMDCSKGLLMLNHYYPPCPQPDLTLGATQHSDNSFLTVLLPDEIEGLQINREGHWYDVPHVPGALIINIGDLLQLITNNKFISLEHRVLANRATRARVSVACFFTTGVRPNPRLYGPIRELVSEENPPRYREITIRDYSAHTTKLASYDRVSELKAFDETKTGVKGLVEAGVSEVPRIFHHSSLKLSNPKPLSSDFTTIPTFDLGGRVFKDKTTRKNVIQGIKEASEKWGFFQVVNHGVPLDLLEKMKDGVRGFHEQPPDVRKQYYGRDFSRTFRYSSNFNLFSSPAANWIDTFACNIAPDPPKPEDLPEICRDVMLEYTKHVMNLGEFLFEMLSEALGLEPNHLNEMDCSKGLLMLNHYYPPCPQPDLTLGATQHSDNSFLTVLLPDEIEGLQINREGTWYDVPHVPGALIINIGDLLQKKKKKKKKSMETTKLASYDRVSELKAFDETKTGVKGLVEAGVSEVPRIFHHSSLKLSNPKPLSSDFTTIPTFDLGGRVFKDKTTRKNVIQGIKEASEKWGFFQVVNHGVPLDLLEKMKDGVRGFHEQPPDVRKQYYGRDFSRTFRYSSNFNLFSSPAANWIDTFACNIAPDPPKPEDLPEICRDVMLEYTKHVMNLGEFLFEMLSEALGLEPNHLNEMDCSKGLLMLNHYYPPCPQPDLTLGATQHSDNSFLTVLLPDEIEGLQINREGTWYDVPHVPGALIINIGDLLQLITNNKFISLEHRVLANRATRGRVSVACFFTTGVRPNPRLYGPIRELVSEENPPRDVMLEYTKHVMNLGQFLFEMLSEALGLDPNYLNEMDCSKGLHMLNHYYPPCPEPDLTLGTTQHSDTSFLTVLLPDQIEGLQVNREGYWFDVPHVPGALIINIGDLLQLITNDKFISLEHRVLANKARQARVSIACFFTTGLRPNPRLYGPIKELVSEENPPRYRETTIRDYSAYVNSKGLDGTSALLHFKI</sequence>
<gene>
    <name evidence="6" type="primary">A09p080960.1_BraROA</name>
    <name evidence="6" type="ORF">IGI04_038951</name>
</gene>